<dbReference type="InterPro" id="IPR022190">
    <property type="entry name" value="DUF3716"/>
</dbReference>
<dbReference type="OrthoDB" id="4511014at2759"/>
<organism evidence="1 2">
    <name type="scientific">Aspergillus novofumigatus (strain IBT 16806)</name>
    <dbReference type="NCBI Taxonomy" id="1392255"/>
    <lineage>
        <taxon>Eukaryota</taxon>
        <taxon>Fungi</taxon>
        <taxon>Dikarya</taxon>
        <taxon>Ascomycota</taxon>
        <taxon>Pezizomycotina</taxon>
        <taxon>Eurotiomycetes</taxon>
        <taxon>Eurotiomycetidae</taxon>
        <taxon>Eurotiales</taxon>
        <taxon>Aspergillaceae</taxon>
        <taxon>Aspergillus</taxon>
        <taxon>Aspergillus subgen. Fumigati</taxon>
    </lineage>
</organism>
<proteinExistence type="predicted"/>
<dbReference type="GeneID" id="36529452"/>
<gene>
    <name evidence="1" type="ORF">P174DRAFT_366716</name>
</gene>
<comment type="caution">
    <text evidence="1">The sequence shown here is derived from an EMBL/GenBank/DDBJ whole genome shotgun (WGS) entry which is preliminary data.</text>
</comment>
<evidence type="ECO:0000313" key="2">
    <source>
        <dbReference type="Proteomes" id="UP000234474"/>
    </source>
</evidence>
<dbReference type="AlphaFoldDB" id="A0A2I1CEA7"/>
<accession>A0A2I1CEA7</accession>
<feature type="non-terminal residue" evidence="1">
    <location>
        <position position="1"/>
    </location>
</feature>
<reference evidence="2" key="1">
    <citation type="journal article" date="2018" name="Proc. Natl. Acad. Sci. U.S.A.">
        <title>Linking secondary metabolites to gene clusters through genome sequencing of six diverse Aspergillus species.</title>
        <authorList>
            <person name="Kaerboelling I."/>
            <person name="Vesth T.C."/>
            <person name="Frisvad J.C."/>
            <person name="Nybo J.L."/>
            <person name="Theobald S."/>
            <person name="Kuo A."/>
            <person name="Bowyer P."/>
            <person name="Matsuda Y."/>
            <person name="Mondo S."/>
            <person name="Lyhne E.K."/>
            <person name="Kogle M.E."/>
            <person name="Clum A."/>
            <person name="Lipzen A."/>
            <person name="Salamov A."/>
            <person name="Ngan C.Y."/>
            <person name="Daum C."/>
            <person name="Chiniquy J."/>
            <person name="Barry K."/>
            <person name="LaButti K."/>
            <person name="Haridas S."/>
            <person name="Simmons B.A."/>
            <person name="Magnuson J.K."/>
            <person name="Mortensen U.H."/>
            <person name="Larsen T.O."/>
            <person name="Grigoriev I.V."/>
            <person name="Baker S.E."/>
            <person name="Andersen M.R."/>
        </authorList>
    </citation>
    <scope>NUCLEOTIDE SEQUENCE [LARGE SCALE GENOMIC DNA]</scope>
    <source>
        <strain evidence="2">IBT 16806</strain>
    </source>
</reference>
<dbReference type="EMBL" id="MSZS01000003">
    <property type="protein sequence ID" value="PKX95955.1"/>
    <property type="molecule type" value="Genomic_DNA"/>
</dbReference>
<dbReference type="Proteomes" id="UP000234474">
    <property type="component" value="Unassembled WGS sequence"/>
</dbReference>
<sequence>EVNHVLTASQKSCAMLLDHVREIGWTVKNGKVLEKPLKSRFNRDAYILQRRGIEQEDACTLCESGRGVFGSCVAAPDVTTDQTGRKCSLFAGSCANCLWHGKAAECSFYLGRNGG</sequence>
<evidence type="ECO:0000313" key="1">
    <source>
        <dbReference type="EMBL" id="PKX95955.1"/>
    </source>
</evidence>
<dbReference type="Pfam" id="PF12511">
    <property type="entry name" value="DUF3716"/>
    <property type="match status" value="1"/>
</dbReference>
<keyword evidence="2" id="KW-1185">Reference proteome</keyword>
<name>A0A2I1CEA7_ASPN1</name>
<protein>
    <submittedName>
        <fullName evidence="1">Uncharacterized protein</fullName>
    </submittedName>
</protein>
<dbReference type="RefSeq" id="XP_024684550.1">
    <property type="nucleotide sequence ID" value="XM_024822126.1"/>
</dbReference>
<dbReference type="VEuPathDB" id="FungiDB:P174DRAFT_366716"/>